<dbReference type="GO" id="GO:0046464">
    <property type="term" value="P:acylglycerol catabolic process"/>
    <property type="evidence" value="ECO:0007669"/>
    <property type="project" value="TreeGrafter"/>
</dbReference>
<dbReference type="SUPFAM" id="SSF53474">
    <property type="entry name" value="alpha/beta-Hydrolases"/>
    <property type="match status" value="1"/>
</dbReference>
<evidence type="ECO:0000259" key="1">
    <source>
        <dbReference type="Pfam" id="PF12697"/>
    </source>
</evidence>
<dbReference type="InterPro" id="IPR000073">
    <property type="entry name" value="AB_hydrolase_1"/>
</dbReference>
<dbReference type="RefSeq" id="WP_129342140.1">
    <property type="nucleotide sequence ID" value="NZ_JACIDD010000002.1"/>
</dbReference>
<dbReference type="InterPro" id="IPR050266">
    <property type="entry name" value="AB_hydrolase_sf"/>
</dbReference>
<dbReference type="PANTHER" id="PTHR43798:SF33">
    <property type="entry name" value="HYDROLASE, PUTATIVE (AFU_ORTHOLOGUE AFUA_2G14860)-RELATED"/>
    <property type="match status" value="1"/>
</dbReference>
<reference evidence="2 3" key="1">
    <citation type="submission" date="2019-01" db="EMBL/GenBank/DDBJ databases">
        <title>Sphingomonas mucosissima sp. nov. and Sphingomonas desiccabilis sp. nov., from biological soil crusts in the Colorado Plateau, USA.</title>
        <authorList>
            <person name="Zhu D."/>
        </authorList>
    </citation>
    <scope>NUCLEOTIDE SEQUENCE [LARGE SCALE GENOMIC DNA]</scope>
    <source>
        <strain evidence="2 3">CP1D</strain>
    </source>
</reference>
<keyword evidence="3" id="KW-1185">Reference proteome</keyword>
<dbReference type="Gene3D" id="3.40.50.1820">
    <property type="entry name" value="alpha/beta hydrolase"/>
    <property type="match status" value="1"/>
</dbReference>
<dbReference type="OrthoDB" id="9804723at2"/>
<dbReference type="InterPro" id="IPR029058">
    <property type="entry name" value="AB_hydrolase_fold"/>
</dbReference>
<accession>A0A4Q2IU29</accession>
<keyword evidence="2" id="KW-0378">Hydrolase</keyword>
<dbReference type="PANTHER" id="PTHR43798">
    <property type="entry name" value="MONOACYLGLYCEROL LIPASE"/>
    <property type="match status" value="1"/>
</dbReference>
<dbReference type="EMBL" id="SDPT01000002">
    <property type="protein sequence ID" value="RXZ31911.1"/>
    <property type="molecule type" value="Genomic_DNA"/>
</dbReference>
<gene>
    <name evidence="2" type="ORF">EO081_12035</name>
</gene>
<sequence length="334" mass="35998">MRTAGWMIALALAGAPFPALAQSKPGFGANLERFDYPYPVRWFETRAQNEAVRMAYLDVAPTAAANGTTVVLLHGKNFCAATWGETIGDLAARGYRVIAPDQIGFCKSSKPVGFQYSFHALASLTAALLDRAGAGRVVLVGHSTGGVLATRFALLYPKRLSQLVLVNPLGLNDTLAEGVPYTPLDGLRAEEAKTDAGSIKAYQLRNYYHGQWRPAYDRWVAMLAGQYASAEGDTVREAQARLSDMIETQPVAAELPRVAVPVTLLIGQLDKTAFRANTAPEAVRAKVRTVPQAAETAVKAFPNARLVRLPALGHSPMVEDPKGFHLALAHAIRH</sequence>
<comment type="caution">
    <text evidence="2">The sequence shown here is derived from an EMBL/GenBank/DDBJ whole genome shotgun (WGS) entry which is preliminary data.</text>
</comment>
<feature type="domain" description="AB hydrolase-1" evidence="1">
    <location>
        <begin position="70"/>
        <end position="324"/>
    </location>
</feature>
<protein>
    <submittedName>
        <fullName evidence="2">Alpha/beta hydrolase</fullName>
    </submittedName>
</protein>
<dbReference type="GO" id="GO:0016020">
    <property type="term" value="C:membrane"/>
    <property type="evidence" value="ECO:0007669"/>
    <property type="project" value="TreeGrafter"/>
</dbReference>
<dbReference type="Proteomes" id="UP000292347">
    <property type="component" value="Unassembled WGS sequence"/>
</dbReference>
<name>A0A4Q2IU29_9SPHN</name>
<dbReference type="PRINTS" id="PR00111">
    <property type="entry name" value="ABHYDROLASE"/>
</dbReference>
<dbReference type="PRINTS" id="PR00412">
    <property type="entry name" value="EPOXHYDRLASE"/>
</dbReference>
<evidence type="ECO:0000313" key="3">
    <source>
        <dbReference type="Proteomes" id="UP000292347"/>
    </source>
</evidence>
<dbReference type="Pfam" id="PF12697">
    <property type="entry name" value="Abhydrolase_6"/>
    <property type="match status" value="1"/>
</dbReference>
<evidence type="ECO:0000313" key="2">
    <source>
        <dbReference type="EMBL" id="RXZ31911.1"/>
    </source>
</evidence>
<proteinExistence type="predicted"/>
<dbReference type="InterPro" id="IPR000639">
    <property type="entry name" value="Epox_hydrolase-like"/>
</dbReference>
<dbReference type="GO" id="GO:0047372">
    <property type="term" value="F:monoacylglycerol lipase activity"/>
    <property type="evidence" value="ECO:0007669"/>
    <property type="project" value="TreeGrafter"/>
</dbReference>
<organism evidence="2 3">
    <name type="scientific">Sphingomonas desiccabilis</name>
    <dbReference type="NCBI Taxonomy" id="429134"/>
    <lineage>
        <taxon>Bacteria</taxon>
        <taxon>Pseudomonadati</taxon>
        <taxon>Pseudomonadota</taxon>
        <taxon>Alphaproteobacteria</taxon>
        <taxon>Sphingomonadales</taxon>
        <taxon>Sphingomonadaceae</taxon>
        <taxon>Sphingomonas</taxon>
    </lineage>
</organism>
<dbReference type="AlphaFoldDB" id="A0A4Q2IU29"/>